<evidence type="ECO:0000313" key="2">
    <source>
        <dbReference type="EMBL" id="UDL14854.1"/>
    </source>
</evidence>
<reference evidence="2" key="1">
    <citation type="submission" date="2021-09" db="EMBL/GenBank/DDBJ databases">
        <authorList>
            <person name="Prude D.S."/>
            <person name="Stokes N.T."/>
            <person name="Pimienta A.M."/>
            <person name="Mendez E."/>
            <person name="Powell L.D."/>
            <person name="Woodhouse A.S."/>
            <person name="Cunningham F.J."/>
            <person name="Greenfield T.L."/>
            <person name="Smith J.A."/>
            <person name="Hatke H.L."/>
            <person name="Salama S."/>
            <person name="Beyer A.R."/>
            <person name="Klyczek K."/>
            <person name="Garlena R.A."/>
            <person name="Russell D.A."/>
            <person name="Pope W.H."/>
            <person name="Jacobs-Sera D."/>
            <person name="Hatfull G.F."/>
        </authorList>
    </citation>
    <scope>NUCLEOTIDE SEQUENCE</scope>
</reference>
<gene>
    <name evidence="2" type="primary">7</name>
    <name evidence="2" type="ORF">SEA_SARGE_7</name>
</gene>
<feature type="region of interest" description="Disordered" evidence="1">
    <location>
        <begin position="31"/>
        <end position="59"/>
    </location>
</feature>
<dbReference type="Proteomes" id="UP000827738">
    <property type="component" value="Segment"/>
</dbReference>
<evidence type="ECO:0000256" key="1">
    <source>
        <dbReference type="SAM" id="MobiDB-lite"/>
    </source>
</evidence>
<accession>A0AAE8Y845</accession>
<keyword evidence="3" id="KW-1185">Reference proteome</keyword>
<dbReference type="GeneID" id="77925115"/>
<evidence type="ECO:0000313" key="3">
    <source>
        <dbReference type="Proteomes" id="UP000827738"/>
    </source>
</evidence>
<protein>
    <submittedName>
        <fullName evidence="2">Uncharacterized protein</fullName>
    </submittedName>
</protein>
<dbReference type="EMBL" id="OK040780">
    <property type="protein sequence ID" value="UDL14854.1"/>
    <property type="molecule type" value="Genomic_DNA"/>
</dbReference>
<name>A0AAE8Y845_9CAUD</name>
<feature type="compositionally biased region" description="Low complexity" evidence="1">
    <location>
        <begin position="43"/>
        <end position="59"/>
    </location>
</feature>
<dbReference type="KEGG" id="vg:77925115"/>
<dbReference type="RefSeq" id="YP_010649561.1">
    <property type="nucleotide sequence ID" value="NC_070770.1"/>
</dbReference>
<proteinExistence type="predicted"/>
<sequence>MALKKYNVTNDSGYTTTLLLDDEDAKALGLTAKDLERSATSEKQAPAPQNKQAKPASDK</sequence>
<organism evidence="2 3">
    <name type="scientific">Arthrobacter phage Sarge</name>
    <dbReference type="NCBI Taxonomy" id="2885974"/>
    <lineage>
        <taxon>Viruses</taxon>
        <taxon>Duplodnaviria</taxon>
        <taxon>Heunggongvirae</taxon>
        <taxon>Uroviricota</taxon>
        <taxon>Caudoviricetes</taxon>
        <taxon>Sargevirus</taxon>
        <taxon>Sargevirus sarge</taxon>
    </lineage>
</organism>